<sequence length="76" mass="8248">MYTQGPTIGQMEGIISVGAIGGLASGRMTVYRGGRHIYLVPVRDGFLRGFRRKSIIINCQGQRSTTVRGVNGYTTV</sequence>
<name>A0A7E4W9T7_PANRE</name>
<reference evidence="1" key="1">
    <citation type="journal article" date="2013" name="Genetics">
        <title>The draft genome and transcriptome of Panagrellus redivivus are shaped by the harsh demands of a free-living lifestyle.</title>
        <authorList>
            <person name="Srinivasan J."/>
            <person name="Dillman A.R."/>
            <person name="Macchietto M.G."/>
            <person name="Heikkinen L."/>
            <person name="Lakso M."/>
            <person name="Fracchia K.M."/>
            <person name="Antoshechkin I."/>
            <person name="Mortazavi A."/>
            <person name="Wong G."/>
            <person name="Sternberg P.W."/>
        </authorList>
    </citation>
    <scope>NUCLEOTIDE SEQUENCE [LARGE SCALE GENOMIC DNA]</scope>
    <source>
        <strain evidence="1">MT8872</strain>
    </source>
</reference>
<dbReference type="WBParaSite" id="Pan_g8701.t1">
    <property type="protein sequence ID" value="Pan_g8701.t1"/>
    <property type="gene ID" value="Pan_g8701"/>
</dbReference>
<keyword evidence="1" id="KW-1185">Reference proteome</keyword>
<proteinExistence type="predicted"/>
<evidence type="ECO:0000313" key="2">
    <source>
        <dbReference type="WBParaSite" id="Pan_g8701.t1"/>
    </source>
</evidence>
<evidence type="ECO:0000313" key="1">
    <source>
        <dbReference type="Proteomes" id="UP000492821"/>
    </source>
</evidence>
<accession>A0A7E4W9T7</accession>
<protein>
    <submittedName>
        <fullName evidence="2">CoA carboxyltransferase N-terminal domain-containing protein</fullName>
    </submittedName>
</protein>
<dbReference type="Proteomes" id="UP000492821">
    <property type="component" value="Unassembled WGS sequence"/>
</dbReference>
<organism evidence="1 2">
    <name type="scientific">Panagrellus redivivus</name>
    <name type="common">Microworm</name>
    <dbReference type="NCBI Taxonomy" id="6233"/>
    <lineage>
        <taxon>Eukaryota</taxon>
        <taxon>Metazoa</taxon>
        <taxon>Ecdysozoa</taxon>
        <taxon>Nematoda</taxon>
        <taxon>Chromadorea</taxon>
        <taxon>Rhabditida</taxon>
        <taxon>Tylenchina</taxon>
        <taxon>Panagrolaimomorpha</taxon>
        <taxon>Panagrolaimoidea</taxon>
        <taxon>Panagrolaimidae</taxon>
        <taxon>Panagrellus</taxon>
    </lineage>
</organism>
<reference evidence="2" key="2">
    <citation type="submission" date="2020-10" db="UniProtKB">
        <authorList>
            <consortium name="WormBaseParasite"/>
        </authorList>
    </citation>
    <scope>IDENTIFICATION</scope>
</reference>
<dbReference type="AlphaFoldDB" id="A0A7E4W9T7"/>